<dbReference type="InterPro" id="IPR042566">
    <property type="entry name" value="L1_C"/>
</dbReference>
<name>A0AAV2MB03_KNICA</name>
<sequence length="102" mass="12229">MKFLNYRDREAAMTAARRMKEIFYKDHRLSLFPDLSPETRRQQQRFDGVKAKLRALNIRYGMLYPAQLMITHNERRIIFKSDEEAEDYVKKMRQPAADDDGD</sequence>
<keyword evidence="2" id="KW-1185">Reference proteome</keyword>
<gene>
    <name evidence="1" type="ORF">KC01_LOCUS37093</name>
</gene>
<dbReference type="Proteomes" id="UP001497482">
    <property type="component" value="Chromosome 7"/>
</dbReference>
<organism evidence="1 2">
    <name type="scientific">Knipowitschia caucasica</name>
    <name type="common">Caucasian dwarf goby</name>
    <name type="synonym">Pomatoschistus caucasicus</name>
    <dbReference type="NCBI Taxonomy" id="637954"/>
    <lineage>
        <taxon>Eukaryota</taxon>
        <taxon>Metazoa</taxon>
        <taxon>Chordata</taxon>
        <taxon>Craniata</taxon>
        <taxon>Vertebrata</taxon>
        <taxon>Euteleostomi</taxon>
        <taxon>Actinopterygii</taxon>
        <taxon>Neopterygii</taxon>
        <taxon>Teleostei</taxon>
        <taxon>Neoteleostei</taxon>
        <taxon>Acanthomorphata</taxon>
        <taxon>Gobiaria</taxon>
        <taxon>Gobiiformes</taxon>
        <taxon>Gobioidei</taxon>
        <taxon>Gobiidae</taxon>
        <taxon>Gobiinae</taxon>
        <taxon>Knipowitschia</taxon>
    </lineage>
</organism>
<proteinExistence type="predicted"/>
<evidence type="ECO:0000313" key="1">
    <source>
        <dbReference type="EMBL" id="CAL1610479.1"/>
    </source>
</evidence>
<accession>A0AAV2MB03</accession>
<dbReference type="EMBL" id="OZ035829">
    <property type="protein sequence ID" value="CAL1610479.1"/>
    <property type="molecule type" value="Genomic_DNA"/>
</dbReference>
<dbReference type="Gene3D" id="3.30.250.20">
    <property type="entry name" value="L1 transposable element, C-terminal domain"/>
    <property type="match status" value="1"/>
</dbReference>
<dbReference type="PANTHER" id="PTHR11505">
    <property type="entry name" value="L1 TRANSPOSABLE ELEMENT-RELATED"/>
    <property type="match status" value="1"/>
</dbReference>
<reference evidence="1 2" key="1">
    <citation type="submission" date="2024-04" db="EMBL/GenBank/DDBJ databases">
        <authorList>
            <person name="Waldvogel A.-M."/>
            <person name="Schoenle A."/>
        </authorList>
    </citation>
    <scope>NUCLEOTIDE SEQUENCE [LARGE SCALE GENOMIC DNA]</scope>
</reference>
<dbReference type="AlphaFoldDB" id="A0AAV2MB03"/>
<dbReference type="InterPro" id="IPR004244">
    <property type="entry name" value="Transposase_22"/>
</dbReference>
<evidence type="ECO:0000313" key="2">
    <source>
        <dbReference type="Proteomes" id="UP001497482"/>
    </source>
</evidence>
<protein>
    <submittedName>
        <fullName evidence="1">Uncharacterized protein</fullName>
    </submittedName>
</protein>